<dbReference type="InterPro" id="IPR036691">
    <property type="entry name" value="Endo/exonu/phosph_ase_sf"/>
</dbReference>
<accession>A0ABV9I2A4</accession>
<organism evidence="2 3">
    <name type="scientific">Dokdonia ponticola</name>
    <dbReference type="NCBI Taxonomy" id="2041041"/>
    <lineage>
        <taxon>Bacteria</taxon>
        <taxon>Pseudomonadati</taxon>
        <taxon>Bacteroidota</taxon>
        <taxon>Flavobacteriia</taxon>
        <taxon>Flavobacteriales</taxon>
        <taxon>Flavobacteriaceae</taxon>
        <taxon>Dokdonia</taxon>
    </lineage>
</organism>
<dbReference type="InterPro" id="IPR005135">
    <property type="entry name" value="Endo/exonuclease/phosphatase"/>
</dbReference>
<dbReference type="Pfam" id="PF19580">
    <property type="entry name" value="Exo_endo_phos_3"/>
    <property type="match status" value="1"/>
</dbReference>
<keyword evidence="2" id="KW-0540">Nuclease</keyword>
<dbReference type="EMBL" id="JBHSFV010000010">
    <property type="protein sequence ID" value="MFC4635375.1"/>
    <property type="molecule type" value="Genomic_DNA"/>
</dbReference>
<name>A0ABV9I2A4_9FLAO</name>
<dbReference type="RefSeq" id="WP_379980530.1">
    <property type="nucleotide sequence ID" value="NZ_JBHSFV010000010.1"/>
</dbReference>
<sequence length="326" mass="38029">MKDTSAFAKAHSEPKKISVAFYNLENLFDTEDDPNTLDDDFTSDGFKNWNGKRYANKLNKLSRVIAKIGHKETDEVPVLLGVAEVENKDVLQSLIATKALKDLGYDVVHYDSPDERGIDVGLLYRKENFQVLESETISVYLESEFGQQDYTRDILHVTGHLMGVKTHILVNHWPSRRSGVEESEPKRIIAAQKNRMIIDRIQEQKPEARIIVMGDFNDGPHNESIKNHLVQKDLYNPMVFLNTRYEGSLNHDFEWYLFDQIILSANFMRLHENPLRYNKSDIYNEHHLTEFRGRFKRNPFRTYAGKRYLGGYSDHFPVYCIFEHHS</sequence>
<reference evidence="3" key="1">
    <citation type="journal article" date="2019" name="Int. J. Syst. Evol. Microbiol.">
        <title>The Global Catalogue of Microorganisms (GCM) 10K type strain sequencing project: providing services to taxonomists for standard genome sequencing and annotation.</title>
        <authorList>
            <consortium name="The Broad Institute Genomics Platform"/>
            <consortium name="The Broad Institute Genome Sequencing Center for Infectious Disease"/>
            <person name="Wu L."/>
            <person name="Ma J."/>
        </authorList>
    </citation>
    <scope>NUCLEOTIDE SEQUENCE [LARGE SCALE GENOMIC DNA]</scope>
    <source>
        <strain evidence="3">YJ-61-S</strain>
    </source>
</reference>
<feature type="domain" description="Endonuclease/exonuclease/phosphatase" evidence="1">
    <location>
        <begin position="18"/>
        <end position="322"/>
    </location>
</feature>
<evidence type="ECO:0000259" key="1">
    <source>
        <dbReference type="Pfam" id="PF19580"/>
    </source>
</evidence>
<dbReference type="Gene3D" id="3.60.10.10">
    <property type="entry name" value="Endonuclease/exonuclease/phosphatase"/>
    <property type="match status" value="1"/>
</dbReference>
<evidence type="ECO:0000313" key="3">
    <source>
        <dbReference type="Proteomes" id="UP001596043"/>
    </source>
</evidence>
<gene>
    <name evidence="2" type="ORF">ACFO3O_15810</name>
</gene>
<evidence type="ECO:0000313" key="2">
    <source>
        <dbReference type="EMBL" id="MFC4635375.1"/>
    </source>
</evidence>
<comment type="caution">
    <text evidence="2">The sequence shown here is derived from an EMBL/GenBank/DDBJ whole genome shotgun (WGS) entry which is preliminary data.</text>
</comment>
<dbReference type="GO" id="GO:0004519">
    <property type="term" value="F:endonuclease activity"/>
    <property type="evidence" value="ECO:0007669"/>
    <property type="project" value="UniProtKB-KW"/>
</dbReference>
<keyword evidence="3" id="KW-1185">Reference proteome</keyword>
<keyword evidence="2" id="KW-0255">Endonuclease</keyword>
<dbReference type="SUPFAM" id="SSF56219">
    <property type="entry name" value="DNase I-like"/>
    <property type="match status" value="1"/>
</dbReference>
<dbReference type="PANTHER" id="PTHR42834:SF1">
    <property type="entry name" value="ENDONUCLEASE_EXONUCLEASE_PHOSPHATASE FAMILY PROTEIN (AFU_ORTHOLOGUE AFUA_3G09210)"/>
    <property type="match status" value="1"/>
</dbReference>
<protein>
    <submittedName>
        <fullName evidence="2">Endonuclease</fullName>
    </submittedName>
</protein>
<dbReference type="PANTHER" id="PTHR42834">
    <property type="entry name" value="ENDONUCLEASE/EXONUCLEASE/PHOSPHATASE FAMILY PROTEIN (AFU_ORTHOLOGUE AFUA_3G09210)"/>
    <property type="match status" value="1"/>
</dbReference>
<dbReference type="Proteomes" id="UP001596043">
    <property type="component" value="Unassembled WGS sequence"/>
</dbReference>
<proteinExistence type="predicted"/>
<keyword evidence="2" id="KW-0378">Hydrolase</keyword>